<comment type="cofactor">
    <cofactor evidence="1 13">
        <name>Mg(2+)</name>
        <dbReference type="ChEBI" id="CHEBI:18420"/>
    </cofactor>
</comment>
<evidence type="ECO:0000256" key="4">
    <source>
        <dbReference type="ARBA" id="ARBA00022679"/>
    </source>
</evidence>
<proteinExistence type="inferred from homology"/>
<dbReference type="EMBL" id="CAJEWN010000066">
    <property type="protein sequence ID" value="CAD2157516.1"/>
    <property type="molecule type" value="Genomic_DNA"/>
</dbReference>
<dbReference type="PANTHER" id="PTHR11048:SF28">
    <property type="entry name" value="4-HYDROXYBENZOATE POLYPRENYLTRANSFERASE, MITOCHONDRIAL"/>
    <property type="match status" value="1"/>
</dbReference>
<comment type="subcellular location">
    <subcellularLocation>
        <location evidence="2">Membrane</location>
        <topology evidence="2">Multi-pass membrane protein</topology>
    </subcellularLocation>
    <subcellularLocation>
        <location evidence="13">Mitochondrion inner membrane</location>
        <topology evidence="13">Multi-pass membrane protein</topology>
        <orientation evidence="13">Matrix side</orientation>
    </subcellularLocation>
</comment>
<dbReference type="OrthoDB" id="18170at2759"/>
<dbReference type="Proteomes" id="UP000580250">
    <property type="component" value="Unassembled WGS sequence"/>
</dbReference>
<evidence type="ECO:0000256" key="11">
    <source>
        <dbReference type="ARBA" id="ARBA00050454"/>
    </source>
</evidence>
<evidence type="ECO:0000256" key="5">
    <source>
        <dbReference type="ARBA" id="ARBA00022688"/>
    </source>
</evidence>
<dbReference type="AlphaFoldDB" id="A0A6V7UJ48"/>
<evidence type="ECO:0000313" key="15">
    <source>
        <dbReference type="Proteomes" id="UP000580250"/>
    </source>
</evidence>
<feature type="transmembrane region" description="Helical" evidence="13">
    <location>
        <begin position="320"/>
        <end position="336"/>
    </location>
</feature>
<comment type="pathway">
    <text evidence="13">Cofactor biosynthesis; ubiquinone biosynthesis.</text>
</comment>
<dbReference type="Gene3D" id="1.10.357.140">
    <property type="entry name" value="UbiA prenyltransferase"/>
    <property type="match status" value="1"/>
</dbReference>
<evidence type="ECO:0000256" key="13">
    <source>
        <dbReference type="HAMAP-Rule" id="MF_03189"/>
    </source>
</evidence>
<reference evidence="14 15" key="1">
    <citation type="submission" date="2020-08" db="EMBL/GenBank/DDBJ databases">
        <authorList>
            <person name="Koutsovoulos G."/>
            <person name="Danchin GJ E."/>
        </authorList>
    </citation>
    <scope>NUCLEOTIDE SEQUENCE [LARGE SCALE GENOMIC DNA]</scope>
</reference>
<evidence type="ECO:0000256" key="9">
    <source>
        <dbReference type="ARBA" id="ARBA00023229"/>
    </source>
</evidence>
<keyword evidence="13" id="KW-0999">Mitochondrion inner membrane</keyword>
<dbReference type="GO" id="GO:0006744">
    <property type="term" value="P:ubiquinone biosynthetic process"/>
    <property type="evidence" value="ECO:0007669"/>
    <property type="project" value="UniProtKB-UniRule"/>
</dbReference>
<organism evidence="14 15">
    <name type="scientific">Meloidogyne enterolobii</name>
    <name type="common">Root-knot nematode worm</name>
    <name type="synonym">Meloidogyne mayaguensis</name>
    <dbReference type="NCBI Taxonomy" id="390850"/>
    <lineage>
        <taxon>Eukaryota</taxon>
        <taxon>Metazoa</taxon>
        <taxon>Ecdysozoa</taxon>
        <taxon>Nematoda</taxon>
        <taxon>Chromadorea</taxon>
        <taxon>Rhabditida</taxon>
        <taxon>Tylenchina</taxon>
        <taxon>Tylenchomorpha</taxon>
        <taxon>Tylenchoidea</taxon>
        <taxon>Meloidogynidae</taxon>
        <taxon>Meloidogyninae</taxon>
        <taxon>Meloidogyne</taxon>
    </lineage>
</organism>
<keyword evidence="8 13" id="KW-0472">Membrane</keyword>
<keyword evidence="4 13" id="KW-0808">Transferase</keyword>
<feature type="transmembrane region" description="Helical" evidence="13">
    <location>
        <begin position="162"/>
        <end position="180"/>
    </location>
</feature>
<comment type="function">
    <text evidence="13">Catalyzes the prenylation of para-hydroxybenzoate (PHB) with an all-trans polyprenyl group. Mediates the second step in the final reaction sequence of coenzyme Q (CoQ) biosynthesis, which is the condensation of the polyisoprenoid side chain with PHB, generating the first membrane-bound Q intermediate.</text>
</comment>
<keyword evidence="9 13" id="KW-0414">Isoprene biosynthesis</keyword>
<evidence type="ECO:0000256" key="2">
    <source>
        <dbReference type="ARBA" id="ARBA00004141"/>
    </source>
</evidence>
<name>A0A6V7UJ48_MELEN</name>
<dbReference type="UniPathway" id="UPA00232"/>
<dbReference type="InterPro" id="IPR030470">
    <property type="entry name" value="UbiA_prenylTrfase_CS"/>
</dbReference>
<comment type="catalytic activity">
    <reaction evidence="10">
        <text>all-trans-decaprenyl diphosphate + 4-hydroxybenzoate = 4-hydroxy-3-(all-trans-decaprenyl)benzoate + diphosphate</text>
        <dbReference type="Rhea" id="RHEA:44564"/>
        <dbReference type="ChEBI" id="CHEBI:17879"/>
        <dbReference type="ChEBI" id="CHEBI:33019"/>
        <dbReference type="ChEBI" id="CHEBI:60721"/>
        <dbReference type="ChEBI" id="CHEBI:84503"/>
        <dbReference type="EC" id="2.5.1.39"/>
    </reaction>
    <physiologicalReaction direction="left-to-right" evidence="10">
        <dbReference type="Rhea" id="RHEA:44565"/>
    </physiologicalReaction>
</comment>
<dbReference type="GO" id="GO:0008299">
    <property type="term" value="P:isoprenoid biosynthetic process"/>
    <property type="evidence" value="ECO:0007669"/>
    <property type="project" value="UniProtKB-UniRule"/>
</dbReference>
<keyword evidence="7 13" id="KW-1133">Transmembrane helix</keyword>
<feature type="transmembrane region" description="Helical" evidence="13">
    <location>
        <begin position="189"/>
        <end position="210"/>
    </location>
</feature>
<protein>
    <recommendedName>
        <fullName evidence="13">4-hydroxybenzoate polyprenyltransferase, mitochondrial</fullName>
        <shortName evidence="13">4-HB polyprenyltransferase</shortName>
        <ecNumber evidence="13">2.5.1.39</ecNumber>
    </recommendedName>
    <alternativeName>
        <fullName evidence="13">Para-hydroxybenzoate--polyprenyltransferase</fullName>
        <shortName evidence="13">PHB:PPT</shortName>
        <shortName evidence="13">PHB:polyprenyltransferase</shortName>
    </alternativeName>
</protein>
<evidence type="ECO:0000256" key="12">
    <source>
        <dbReference type="ARBA" id="ARBA00051182"/>
    </source>
</evidence>
<keyword evidence="6 13" id="KW-0812">Transmembrane</keyword>
<evidence type="ECO:0000313" key="14">
    <source>
        <dbReference type="EMBL" id="CAD2157516.1"/>
    </source>
</evidence>
<dbReference type="GO" id="GO:0008412">
    <property type="term" value="F:4-hydroxybenzoate polyprenyltransferase activity"/>
    <property type="evidence" value="ECO:0007669"/>
    <property type="project" value="UniProtKB-EC"/>
</dbReference>
<dbReference type="EC" id="2.5.1.39" evidence="13"/>
<evidence type="ECO:0000256" key="8">
    <source>
        <dbReference type="ARBA" id="ARBA00023136"/>
    </source>
</evidence>
<comment type="catalytic activity">
    <reaction evidence="11">
        <text>all-trans-nonaprenyl diphosphate + 4-hydroxybenzoate = 4-hydroxy-3-(all-trans-nonaprenyl)benzoate + diphosphate</text>
        <dbReference type="Rhea" id="RHEA:17709"/>
        <dbReference type="ChEBI" id="CHEBI:17879"/>
        <dbReference type="ChEBI" id="CHEBI:33019"/>
        <dbReference type="ChEBI" id="CHEBI:58391"/>
        <dbReference type="ChEBI" id="CHEBI:84502"/>
        <dbReference type="EC" id="2.5.1.39"/>
    </reaction>
    <physiologicalReaction direction="left-to-right" evidence="11">
        <dbReference type="Rhea" id="RHEA:17710"/>
    </physiologicalReaction>
</comment>
<evidence type="ECO:0000256" key="6">
    <source>
        <dbReference type="ARBA" id="ARBA00022692"/>
    </source>
</evidence>
<dbReference type="PROSITE" id="PS00943">
    <property type="entry name" value="UBIA"/>
    <property type="match status" value="1"/>
</dbReference>
<evidence type="ECO:0000256" key="1">
    <source>
        <dbReference type="ARBA" id="ARBA00001946"/>
    </source>
</evidence>
<gene>
    <name evidence="14" type="ORF">MENT_LOCUS12661</name>
</gene>
<dbReference type="Pfam" id="PF01040">
    <property type="entry name" value="UbiA"/>
    <property type="match status" value="1"/>
</dbReference>
<dbReference type="InterPro" id="IPR006370">
    <property type="entry name" value="HB_polyprenyltransferase-like"/>
</dbReference>
<dbReference type="CDD" id="cd13959">
    <property type="entry name" value="PT_UbiA_COQ2"/>
    <property type="match status" value="1"/>
</dbReference>
<comment type="similarity">
    <text evidence="3 13">Belongs to the UbiA prenyltransferase family.</text>
</comment>
<evidence type="ECO:0000256" key="10">
    <source>
        <dbReference type="ARBA" id="ARBA00049890"/>
    </source>
</evidence>
<feature type="transmembrane region" description="Helical" evidence="13">
    <location>
        <begin position="259"/>
        <end position="277"/>
    </location>
</feature>
<dbReference type="InterPro" id="IPR000537">
    <property type="entry name" value="UbiA_prenyltransferase"/>
</dbReference>
<sequence>MLKSCFSLLQFQSNLSITRLFQLKRLINSKFLRLYSTTNKISKLPEKKTTNKLISCLKLMRADKPIGTWLLYWPGAWSIALSASPGCLPDAYLLGLFGVGSFLMRSSGCILNDLWDQDIDKKVARTKSRPLANGELTEKEAVLLLGGLLSASLAVLLQLNSLSIILGASSLWLVVVYPLAKRFTNWPQLVLGATFNWGALLGCTAVTGKFVPEICIPLYLACICWTMIYDTIYAFQDKKEDILIGLGSTAITFDKNREAWLNFFGLTMMLNLLYSGYMQELPWPFFVSLLVSSSHLIWQIKTLKIDNNSDCLKKFNSNKFIGITILIGIILSNLIKNKEEIIMEERDDEEEENYGINKRNMNINFYC</sequence>
<dbReference type="GO" id="GO:0005743">
    <property type="term" value="C:mitochondrial inner membrane"/>
    <property type="evidence" value="ECO:0007669"/>
    <property type="project" value="UniProtKB-SubCell"/>
</dbReference>
<evidence type="ECO:0000256" key="7">
    <source>
        <dbReference type="ARBA" id="ARBA00022989"/>
    </source>
</evidence>
<comment type="caution">
    <text evidence="14">The sequence shown here is derived from an EMBL/GenBank/DDBJ whole genome shotgun (WGS) entry which is preliminary data.</text>
</comment>
<accession>A0A6V7UJ48</accession>
<dbReference type="PANTHER" id="PTHR11048">
    <property type="entry name" value="PRENYLTRANSFERASES"/>
    <property type="match status" value="1"/>
</dbReference>
<keyword evidence="13" id="KW-0496">Mitochondrion</keyword>
<dbReference type="NCBIfam" id="TIGR01474">
    <property type="entry name" value="ubiA_proteo"/>
    <property type="match status" value="1"/>
</dbReference>
<comment type="catalytic activity">
    <reaction evidence="12">
        <text>an all-trans-polyprenyl diphosphate + 4-hydroxybenzoate = a 4-hydroxy-3-(all-trans-polyprenyl)benzoate + diphosphate</text>
        <dbReference type="Rhea" id="RHEA:44504"/>
        <dbReference type="Rhea" id="RHEA-COMP:9514"/>
        <dbReference type="Rhea" id="RHEA-COMP:9564"/>
        <dbReference type="ChEBI" id="CHEBI:17879"/>
        <dbReference type="ChEBI" id="CHEBI:33019"/>
        <dbReference type="ChEBI" id="CHEBI:58914"/>
        <dbReference type="ChEBI" id="CHEBI:78396"/>
        <dbReference type="EC" id="2.5.1.39"/>
    </reaction>
    <physiologicalReaction direction="left-to-right" evidence="12">
        <dbReference type="Rhea" id="RHEA:44505"/>
    </physiologicalReaction>
</comment>
<dbReference type="HAMAP" id="MF_01635">
    <property type="entry name" value="UbiA"/>
    <property type="match status" value="1"/>
</dbReference>
<dbReference type="InterPro" id="IPR039653">
    <property type="entry name" value="Prenyltransferase"/>
</dbReference>
<dbReference type="Gene3D" id="1.20.120.1780">
    <property type="entry name" value="UbiA prenyltransferase"/>
    <property type="match status" value="1"/>
</dbReference>
<dbReference type="InterPro" id="IPR044878">
    <property type="entry name" value="UbiA_sf"/>
</dbReference>
<dbReference type="FunFam" id="1.10.357.140:FF:000003">
    <property type="entry name" value="4-hydroxybenzoate polyprenyltransferase, mitochondrial"/>
    <property type="match status" value="1"/>
</dbReference>
<dbReference type="FunFam" id="1.20.120.1780:FF:000001">
    <property type="entry name" value="4-hydroxybenzoate octaprenyltransferase"/>
    <property type="match status" value="1"/>
</dbReference>
<keyword evidence="5 13" id="KW-0831">Ubiquinone biosynthesis</keyword>
<feature type="transmembrane region" description="Helical" evidence="13">
    <location>
        <begin position="216"/>
        <end position="235"/>
    </location>
</feature>
<evidence type="ECO:0000256" key="3">
    <source>
        <dbReference type="ARBA" id="ARBA00005985"/>
    </source>
</evidence>